<name>A0A1R2BLF4_9CILI</name>
<accession>A0A1R2BLF4</accession>
<evidence type="ECO:0000313" key="1">
    <source>
        <dbReference type="EMBL" id="OMJ77602.1"/>
    </source>
</evidence>
<proteinExistence type="predicted"/>
<dbReference type="EMBL" id="MPUH01000566">
    <property type="protein sequence ID" value="OMJ77602.1"/>
    <property type="molecule type" value="Genomic_DNA"/>
</dbReference>
<dbReference type="AlphaFoldDB" id="A0A1R2BLF4"/>
<comment type="caution">
    <text evidence="1">The sequence shown here is derived from an EMBL/GenBank/DDBJ whole genome shotgun (WGS) entry which is preliminary data.</text>
</comment>
<evidence type="ECO:0000313" key="2">
    <source>
        <dbReference type="Proteomes" id="UP000187209"/>
    </source>
</evidence>
<organism evidence="1 2">
    <name type="scientific">Stentor coeruleus</name>
    <dbReference type="NCBI Taxonomy" id="5963"/>
    <lineage>
        <taxon>Eukaryota</taxon>
        <taxon>Sar</taxon>
        <taxon>Alveolata</taxon>
        <taxon>Ciliophora</taxon>
        <taxon>Postciliodesmatophora</taxon>
        <taxon>Heterotrichea</taxon>
        <taxon>Heterotrichida</taxon>
        <taxon>Stentoridae</taxon>
        <taxon>Stentor</taxon>
    </lineage>
</organism>
<gene>
    <name evidence="1" type="ORF">SteCoe_22771</name>
</gene>
<reference evidence="1 2" key="1">
    <citation type="submission" date="2016-11" db="EMBL/GenBank/DDBJ databases">
        <title>The macronuclear genome of Stentor coeruleus: a giant cell with tiny introns.</title>
        <authorList>
            <person name="Slabodnick M."/>
            <person name="Ruby J.G."/>
            <person name="Reiff S.B."/>
            <person name="Swart E.C."/>
            <person name="Gosai S."/>
            <person name="Prabakaran S."/>
            <person name="Witkowska E."/>
            <person name="Larue G.E."/>
            <person name="Fisher S."/>
            <person name="Freeman R.M."/>
            <person name="Gunawardena J."/>
            <person name="Chu W."/>
            <person name="Stover N.A."/>
            <person name="Gregory B.D."/>
            <person name="Nowacki M."/>
            <person name="Derisi J."/>
            <person name="Roy S.W."/>
            <person name="Marshall W.F."/>
            <person name="Sood P."/>
        </authorList>
    </citation>
    <scope>NUCLEOTIDE SEQUENCE [LARGE SCALE GENOMIC DNA]</scope>
    <source>
        <strain evidence="1">WM001</strain>
    </source>
</reference>
<protein>
    <submittedName>
        <fullName evidence="1">Uncharacterized protein</fullName>
    </submittedName>
</protein>
<sequence>MSRLSKSIQWISDDYVFGSTIKNKLNHQKALDLTRGLYNSKKFIKICTESRTKIHIIKHLRRIFPETTHIKDKIEVLSHKCSKKKIELEPLIEIPKKRLIIKENKAFNFYS</sequence>
<keyword evidence="2" id="KW-1185">Reference proteome</keyword>
<dbReference type="Proteomes" id="UP000187209">
    <property type="component" value="Unassembled WGS sequence"/>
</dbReference>